<keyword evidence="2" id="KW-1185">Reference proteome</keyword>
<evidence type="ECO:0000313" key="3">
    <source>
        <dbReference type="RefSeq" id="XP_018336230.1"/>
    </source>
</evidence>
<evidence type="ECO:0000256" key="1">
    <source>
        <dbReference type="SAM" id="Coils"/>
    </source>
</evidence>
<dbReference type="Proteomes" id="UP000192223">
    <property type="component" value="Unplaced"/>
</dbReference>
<gene>
    <name evidence="3" type="primary">LOC108744807</name>
</gene>
<reference evidence="3" key="1">
    <citation type="submission" date="2025-08" db="UniProtKB">
        <authorList>
            <consortium name="RefSeq"/>
        </authorList>
    </citation>
    <scope>IDENTIFICATION</scope>
    <source>
        <tissue evidence="3">Entire body</tissue>
    </source>
</reference>
<dbReference type="RefSeq" id="XP_018336230.1">
    <property type="nucleotide sequence ID" value="XM_018480728.2"/>
</dbReference>
<keyword evidence="1" id="KW-0175">Coiled coil</keyword>
<evidence type="ECO:0000313" key="2">
    <source>
        <dbReference type="Proteomes" id="UP000192223"/>
    </source>
</evidence>
<dbReference type="GeneID" id="108744807"/>
<protein>
    <submittedName>
        <fullName evidence="3">Uncharacterized protein LOC108744807 isoform X2</fullName>
    </submittedName>
</protein>
<name>A0A1W4XUX3_AGRPL</name>
<proteinExistence type="predicted"/>
<sequence length="133" mass="15235">MDNFSKLLEEESESINSSLEKIEQEVDSLYHRKNNTDEETHAALSILEKISDTETALNEMLEQVERENVYLNDIEKTLAVKCSSSTDTKTESSPDVFFNKKDVVSTIKQEEDSRDLSTCLDDLEEEISSLYEN</sequence>
<feature type="coiled-coil region" evidence="1">
    <location>
        <begin position="5"/>
        <end position="67"/>
    </location>
</feature>
<dbReference type="AlphaFoldDB" id="A0A1W4XUX3"/>
<accession>A0A1W4XUX3</accession>
<organism evidence="2 3">
    <name type="scientific">Agrilus planipennis</name>
    <name type="common">Emerald ash borer</name>
    <name type="synonym">Agrilus marcopoli</name>
    <dbReference type="NCBI Taxonomy" id="224129"/>
    <lineage>
        <taxon>Eukaryota</taxon>
        <taxon>Metazoa</taxon>
        <taxon>Ecdysozoa</taxon>
        <taxon>Arthropoda</taxon>
        <taxon>Hexapoda</taxon>
        <taxon>Insecta</taxon>
        <taxon>Pterygota</taxon>
        <taxon>Neoptera</taxon>
        <taxon>Endopterygota</taxon>
        <taxon>Coleoptera</taxon>
        <taxon>Polyphaga</taxon>
        <taxon>Elateriformia</taxon>
        <taxon>Buprestoidea</taxon>
        <taxon>Buprestidae</taxon>
        <taxon>Agrilinae</taxon>
        <taxon>Agrilus</taxon>
    </lineage>
</organism>